<dbReference type="KEGG" id="aht:ANTHELSMS3_05024"/>
<protein>
    <submittedName>
        <fullName evidence="1">DNA-binding protein</fullName>
    </submittedName>
</protein>
<proteinExistence type="predicted"/>
<dbReference type="AlphaFoldDB" id="A0A222EB34"/>
<name>A0A222EB34_9RHOB</name>
<dbReference type="InterPro" id="IPR027417">
    <property type="entry name" value="P-loop_NTPase"/>
</dbReference>
<sequence>MLAGYTHDLGKRGQRERRGAAIETVVAVLPGDAVEDDRRELVRGNGQIAVLADHIVTPVMLSTSDFDVGGQTVDWFRQLAARVDDASALPRHHVVLNMVDPKTTKADAALIESAIALRKQADPNPLMRPHVRRMVEALEEATDILNNVLAA</sequence>
<organism evidence="1 2">
    <name type="scientific">Antarctobacter heliothermus</name>
    <dbReference type="NCBI Taxonomy" id="74033"/>
    <lineage>
        <taxon>Bacteria</taxon>
        <taxon>Pseudomonadati</taxon>
        <taxon>Pseudomonadota</taxon>
        <taxon>Alphaproteobacteria</taxon>
        <taxon>Rhodobacterales</taxon>
        <taxon>Roseobacteraceae</taxon>
        <taxon>Antarctobacter</taxon>
    </lineage>
</organism>
<geneLocation type="plasmid" evidence="2">
    <name>psms3-1</name>
</geneLocation>
<dbReference type="Gene3D" id="3.40.50.300">
    <property type="entry name" value="P-loop containing nucleotide triphosphate hydrolases"/>
    <property type="match status" value="1"/>
</dbReference>
<evidence type="ECO:0000313" key="2">
    <source>
        <dbReference type="Proteomes" id="UP000203589"/>
    </source>
</evidence>
<keyword evidence="2" id="KW-1185">Reference proteome</keyword>
<dbReference type="GO" id="GO:0003677">
    <property type="term" value="F:DNA binding"/>
    <property type="evidence" value="ECO:0007669"/>
    <property type="project" value="UniProtKB-KW"/>
</dbReference>
<keyword evidence="1" id="KW-0238">DNA-binding</keyword>
<keyword evidence="1" id="KW-0614">Plasmid</keyword>
<reference evidence="1 2" key="1">
    <citation type="submission" date="2017-07" db="EMBL/GenBank/DDBJ databases">
        <title>Genome Sequence of Antarctobacter heliothermus Strain SMS3 Isolated from a culture of the Diatom Skeletonema marinoi.</title>
        <authorList>
            <person name="Topel M."/>
            <person name="Pinder M.I.M."/>
            <person name="Johansson O.N."/>
            <person name="Kourtchenko O."/>
            <person name="Godhe A."/>
            <person name="Clarke A.K."/>
        </authorList>
    </citation>
    <scope>NUCLEOTIDE SEQUENCE [LARGE SCALE GENOMIC DNA]</scope>
    <source>
        <strain evidence="1 2">SMS3</strain>
        <plasmid evidence="2">Plasmid psms3-1</plasmid>
    </source>
</reference>
<gene>
    <name evidence="1" type="ORF">ANTHELSMS3_05024</name>
</gene>
<accession>A0A222EB34</accession>
<evidence type="ECO:0000313" key="1">
    <source>
        <dbReference type="EMBL" id="ASP23407.1"/>
    </source>
</evidence>
<dbReference type="EMBL" id="CP022541">
    <property type="protein sequence ID" value="ASP23407.1"/>
    <property type="molecule type" value="Genomic_DNA"/>
</dbReference>
<dbReference type="Proteomes" id="UP000203589">
    <property type="component" value="Plasmid pSMS3-1"/>
</dbReference>